<evidence type="ECO:0000259" key="4">
    <source>
        <dbReference type="Pfam" id="PF01494"/>
    </source>
</evidence>
<dbReference type="PANTHER" id="PTHR13789:SF309">
    <property type="entry name" value="PUTATIVE (AFU_ORTHOLOGUE AFUA_6G14510)-RELATED"/>
    <property type="match status" value="1"/>
</dbReference>
<evidence type="ECO:0000256" key="3">
    <source>
        <dbReference type="SAM" id="MobiDB-lite"/>
    </source>
</evidence>
<dbReference type="SUPFAM" id="SSF51905">
    <property type="entry name" value="FAD/NAD(P)-binding domain"/>
    <property type="match status" value="1"/>
</dbReference>
<protein>
    <submittedName>
        <fullName evidence="5">FAD-binding protein</fullName>
    </submittedName>
</protein>
<dbReference type="InterPro" id="IPR050493">
    <property type="entry name" value="FAD-dep_Monooxygenase_BioMet"/>
</dbReference>
<dbReference type="SUPFAM" id="SSF54373">
    <property type="entry name" value="FAD-linked reductases, C-terminal domain"/>
    <property type="match status" value="1"/>
</dbReference>
<keyword evidence="2" id="KW-0503">Monooxygenase</keyword>
<evidence type="ECO:0000256" key="1">
    <source>
        <dbReference type="ARBA" id="ARBA00023002"/>
    </source>
</evidence>
<accession>A0A6B2JUG3</accession>
<proteinExistence type="predicted"/>
<dbReference type="GO" id="GO:0004497">
    <property type="term" value="F:monooxygenase activity"/>
    <property type="evidence" value="ECO:0007669"/>
    <property type="project" value="UniProtKB-KW"/>
</dbReference>
<gene>
    <name evidence="5" type="ORF">GZA08_11385</name>
</gene>
<dbReference type="PRINTS" id="PR00420">
    <property type="entry name" value="RNGMNOXGNASE"/>
</dbReference>
<feature type="domain" description="FAD-binding" evidence="4">
    <location>
        <begin position="31"/>
        <end position="359"/>
    </location>
</feature>
<evidence type="ECO:0000313" key="5">
    <source>
        <dbReference type="EMBL" id="NDV01565.1"/>
    </source>
</evidence>
<dbReference type="AlphaFoldDB" id="A0A6B2JUG3"/>
<organism evidence="5 6">
    <name type="scientific">Pseudoroseicyclus tamaricis</name>
    <dbReference type="NCBI Taxonomy" id="2705421"/>
    <lineage>
        <taxon>Bacteria</taxon>
        <taxon>Pseudomonadati</taxon>
        <taxon>Pseudomonadota</taxon>
        <taxon>Alphaproteobacteria</taxon>
        <taxon>Rhodobacterales</taxon>
        <taxon>Paracoccaceae</taxon>
        <taxon>Pseudoroseicyclus</taxon>
    </lineage>
</organism>
<dbReference type="Proteomes" id="UP000474757">
    <property type="component" value="Unassembled WGS sequence"/>
</dbReference>
<reference evidence="5 6" key="1">
    <citation type="submission" date="2020-02" db="EMBL/GenBank/DDBJ databases">
        <title>Pseudoroseicyclus tamarix, sp. nov., isolated from offshore sediment of a Tamarix chinensis forest.</title>
        <authorList>
            <person name="Gai Y."/>
        </authorList>
    </citation>
    <scope>NUCLEOTIDE SEQUENCE [LARGE SCALE GENOMIC DNA]</scope>
    <source>
        <strain evidence="5 6">CLL3-39</strain>
    </source>
</reference>
<comment type="caution">
    <text evidence="5">The sequence shown here is derived from an EMBL/GenBank/DDBJ whole genome shotgun (WGS) entry which is preliminary data.</text>
</comment>
<dbReference type="Gene3D" id="3.50.50.60">
    <property type="entry name" value="FAD/NAD(P)-binding domain"/>
    <property type="match status" value="1"/>
</dbReference>
<dbReference type="EMBL" id="JAAGAB010000002">
    <property type="protein sequence ID" value="NDV01565.1"/>
    <property type="molecule type" value="Genomic_DNA"/>
</dbReference>
<evidence type="ECO:0000313" key="6">
    <source>
        <dbReference type="Proteomes" id="UP000474757"/>
    </source>
</evidence>
<name>A0A6B2JUG3_9RHOB</name>
<feature type="region of interest" description="Disordered" evidence="3">
    <location>
        <begin position="1"/>
        <end position="24"/>
    </location>
</feature>
<dbReference type="GO" id="GO:0071949">
    <property type="term" value="F:FAD binding"/>
    <property type="evidence" value="ECO:0007669"/>
    <property type="project" value="InterPro"/>
</dbReference>
<dbReference type="InterPro" id="IPR002938">
    <property type="entry name" value="FAD-bd"/>
</dbReference>
<keyword evidence="1" id="KW-0560">Oxidoreductase</keyword>
<dbReference type="InterPro" id="IPR036188">
    <property type="entry name" value="FAD/NAD-bd_sf"/>
</dbReference>
<keyword evidence="6" id="KW-1185">Reference proteome</keyword>
<feature type="compositionally biased region" description="Low complexity" evidence="3">
    <location>
        <begin position="12"/>
        <end position="24"/>
    </location>
</feature>
<evidence type="ECO:0000256" key="2">
    <source>
        <dbReference type="ARBA" id="ARBA00023033"/>
    </source>
</evidence>
<sequence length="409" mass="43505">MSGARRCTATIDPGPAAATPARAADPGRSRDVKVIIAGAGVGGLTAALALARAGAEVEVCEQSPALRDAGGGLQITPNGARVLHALGLEEMLDEIGIRSEGVLARDGLRGRTLFHMPIGGDIPYRFVHRSRLTQGLAEAAEAAGAEIRFDRGVRHLLPDGGVELQSGATVAADLAVGAQGIHSLARMELNGETAPVFTRNVAWRAVLPGPSVPRSQIWLLPGRHVVSYPLGPELTNLVAVREQAAWVGEGWHHRDAPGALQGAFADASDDLQRIFARVEEVHLWGLFRHDVAQVWRRGRSVILGDAAHPMLPFLSQGANMAIEDGWALADEVGRGEDIEAALVRFQARRQPRAAAVVAASRGQAGLYHLRGLPRAGAHIALRASGSLTPRLMRRRVSWIYDHDETAARG</sequence>
<dbReference type="Pfam" id="PF01494">
    <property type="entry name" value="FAD_binding_3"/>
    <property type="match status" value="1"/>
</dbReference>
<dbReference type="PANTHER" id="PTHR13789">
    <property type="entry name" value="MONOOXYGENASE"/>
    <property type="match status" value="1"/>
</dbReference>